<organism evidence="2 3">
    <name type="scientific">Penicillium steckii</name>
    <dbReference type="NCBI Taxonomy" id="303698"/>
    <lineage>
        <taxon>Eukaryota</taxon>
        <taxon>Fungi</taxon>
        <taxon>Dikarya</taxon>
        <taxon>Ascomycota</taxon>
        <taxon>Pezizomycotina</taxon>
        <taxon>Eurotiomycetes</taxon>
        <taxon>Eurotiomycetidae</taxon>
        <taxon>Eurotiales</taxon>
        <taxon>Aspergillaceae</taxon>
        <taxon>Penicillium</taxon>
    </lineage>
</organism>
<keyword evidence="3" id="KW-1185">Reference proteome</keyword>
<dbReference type="EMBL" id="MLKD01000004">
    <property type="protein sequence ID" value="OQE27365.1"/>
    <property type="molecule type" value="Genomic_DNA"/>
</dbReference>
<name>A0A1V6TLV0_9EURO</name>
<accession>A0A1V6TLV0</accession>
<dbReference type="OrthoDB" id="4476768at2759"/>
<dbReference type="Proteomes" id="UP000191285">
    <property type="component" value="Unassembled WGS sequence"/>
</dbReference>
<evidence type="ECO:0000313" key="3">
    <source>
        <dbReference type="Proteomes" id="UP000191285"/>
    </source>
</evidence>
<sequence length="122" mass="13329">MPFSLLSAHAGEEAVAAGWEQVIYIMSSNKETILRFPGSTDPKFAAKPSQSQSQSQKQSGWNQEDSSNWSPIQSFSSHMDNQGHPVADPVGESGDMKSKKKGSIDENSDLFDAMNAETEDFD</sequence>
<evidence type="ECO:0000256" key="1">
    <source>
        <dbReference type="SAM" id="MobiDB-lite"/>
    </source>
</evidence>
<reference evidence="3" key="1">
    <citation type="journal article" date="2017" name="Nat. Microbiol.">
        <title>Global analysis of biosynthetic gene clusters reveals vast potential of secondary metabolite production in Penicillium species.</title>
        <authorList>
            <person name="Nielsen J.C."/>
            <person name="Grijseels S."/>
            <person name="Prigent S."/>
            <person name="Ji B."/>
            <person name="Dainat J."/>
            <person name="Nielsen K.F."/>
            <person name="Frisvad J.C."/>
            <person name="Workman M."/>
            <person name="Nielsen J."/>
        </authorList>
    </citation>
    <scope>NUCLEOTIDE SEQUENCE [LARGE SCALE GENOMIC DNA]</scope>
    <source>
        <strain evidence="3">IBT 24891</strain>
    </source>
</reference>
<proteinExistence type="predicted"/>
<feature type="region of interest" description="Disordered" evidence="1">
    <location>
        <begin position="35"/>
        <end position="122"/>
    </location>
</feature>
<feature type="compositionally biased region" description="Low complexity" evidence="1">
    <location>
        <begin position="49"/>
        <end position="59"/>
    </location>
</feature>
<feature type="compositionally biased region" description="Polar residues" evidence="1">
    <location>
        <begin position="60"/>
        <end position="80"/>
    </location>
</feature>
<comment type="caution">
    <text evidence="2">The sequence shown here is derived from an EMBL/GenBank/DDBJ whole genome shotgun (WGS) entry which is preliminary data.</text>
</comment>
<gene>
    <name evidence="2" type="ORF">PENSTE_c004G09540</name>
</gene>
<dbReference type="AlphaFoldDB" id="A0A1V6TLV0"/>
<protein>
    <submittedName>
        <fullName evidence="2">Uncharacterized protein</fullName>
    </submittedName>
</protein>
<evidence type="ECO:0000313" key="2">
    <source>
        <dbReference type="EMBL" id="OQE27365.1"/>
    </source>
</evidence>